<name>A0AAD5PGF4_9FUNG</name>
<proteinExistence type="predicted"/>
<dbReference type="Proteomes" id="UP001209540">
    <property type="component" value="Unassembled WGS sequence"/>
</dbReference>
<reference evidence="2" key="2">
    <citation type="submission" date="2023-02" db="EMBL/GenBank/DDBJ databases">
        <authorList>
            <consortium name="DOE Joint Genome Institute"/>
            <person name="Mondo S.J."/>
            <person name="Chang Y."/>
            <person name="Wang Y."/>
            <person name="Ahrendt S."/>
            <person name="Andreopoulos W."/>
            <person name="Barry K."/>
            <person name="Beard J."/>
            <person name="Benny G.L."/>
            <person name="Blankenship S."/>
            <person name="Bonito G."/>
            <person name="Cuomo C."/>
            <person name="Desiro A."/>
            <person name="Gervers K.A."/>
            <person name="Hundley H."/>
            <person name="Kuo A."/>
            <person name="LaButti K."/>
            <person name="Lang B.F."/>
            <person name="Lipzen A."/>
            <person name="O'Donnell K."/>
            <person name="Pangilinan J."/>
            <person name="Reynolds N."/>
            <person name="Sandor L."/>
            <person name="Smith M.W."/>
            <person name="Tsang A."/>
            <person name="Grigoriev I.V."/>
            <person name="Stajich J.E."/>
            <person name="Spatafora J.W."/>
        </authorList>
    </citation>
    <scope>NUCLEOTIDE SEQUENCE</scope>
    <source>
        <strain evidence="2">RSA 2281</strain>
    </source>
</reference>
<dbReference type="PANTHER" id="PTHR33112:SF16">
    <property type="entry name" value="HETEROKARYON INCOMPATIBILITY DOMAIN-CONTAINING PROTEIN"/>
    <property type="match status" value="1"/>
</dbReference>
<dbReference type="InterPro" id="IPR010730">
    <property type="entry name" value="HET"/>
</dbReference>
<protein>
    <submittedName>
        <fullName evidence="2">Heterokaryon incompatibility protein-domain-containing protein</fullName>
    </submittedName>
</protein>
<gene>
    <name evidence="2" type="ORF">BDA99DRAFT_343244</name>
</gene>
<feature type="domain" description="Heterokaryon incompatibility" evidence="1">
    <location>
        <begin position="63"/>
        <end position="209"/>
    </location>
</feature>
<evidence type="ECO:0000313" key="3">
    <source>
        <dbReference type="Proteomes" id="UP001209540"/>
    </source>
</evidence>
<accession>A0AAD5PGF4</accession>
<evidence type="ECO:0000259" key="1">
    <source>
        <dbReference type="Pfam" id="PF06985"/>
    </source>
</evidence>
<organism evidence="2 3">
    <name type="scientific">Phascolomyces articulosus</name>
    <dbReference type="NCBI Taxonomy" id="60185"/>
    <lineage>
        <taxon>Eukaryota</taxon>
        <taxon>Fungi</taxon>
        <taxon>Fungi incertae sedis</taxon>
        <taxon>Mucoromycota</taxon>
        <taxon>Mucoromycotina</taxon>
        <taxon>Mucoromycetes</taxon>
        <taxon>Mucorales</taxon>
        <taxon>Lichtheimiaceae</taxon>
        <taxon>Phascolomyces</taxon>
    </lineage>
</organism>
<evidence type="ECO:0000313" key="2">
    <source>
        <dbReference type="EMBL" id="KAI9269118.1"/>
    </source>
</evidence>
<dbReference type="AlphaFoldDB" id="A0AAD5PGF4"/>
<sequence>MYIEYSSRQWTIRPNKKPLQVFRYRSPPVKVPNALPRPKFMPSKLVRIEDMRIVPGSQVKEGYCAISYSWNQSGDYVVDPKTKKHIRNDQGKHKVYLEPWSIMTTFEGVIRKICQDFNIKYIWYDQMCINQEDLVEKHREIHHMHQIYSNAYCTVALVPEFQMKEVDLSKIERQTPIEQQADELFSLFLSAKEIIPTSHWSLRLWTLEEAIKSQRLLFVGQNTHLWTDTEYHTAYINMLTRPIEDWNVASVLHFAHLRSSTNAHDRVFALANIFPGIINRININYTQPLEDLMILFYGLLAQGDLSILCFGGYNRYKSIGRVKPHRIATTTMMEHYIPILKFKNLPSWTGVSGEHKMNPSEGSMVTAFKNYRVHGRIMQLTCAGITNFPSLIYAPNGSLSVGYDELPPFPKYYNNEDWYIRVPIQFPGQSECKYIYLADARGIGENSYRLRFMVSKWFQLLSLFFNIQKKDLQWHKYPGIHDFITIHFDLTENIVGIRTHCVILFDIVFKKKNSRWPHLTCPVIKRNGKNHYKAIGTCNIRNRDDLFSGCTLPEQTFLIE</sequence>
<dbReference type="PANTHER" id="PTHR33112">
    <property type="entry name" value="DOMAIN PROTEIN, PUTATIVE-RELATED"/>
    <property type="match status" value="1"/>
</dbReference>
<dbReference type="Pfam" id="PF06985">
    <property type="entry name" value="HET"/>
    <property type="match status" value="1"/>
</dbReference>
<dbReference type="EMBL" id="JAIXMP010000008">
    <property type="protein sequence ID" value="KAI9269118.1"/>
    <property type="molecule type" value="Genomic_DNA"/>
</dbReference>
<comment type="caution">
    <text evidence="2">The sequence shown here is derived from an EMBL/GenBank/DDBJ whole genome shotgun (WGS) entry which is preliminary data.</text>
</comment>
<reference evidence="2" key="1">
    <citation type="journal article" date="2022" name="IScience">
        <title>Evolution of zygomycete secretomes and the origins of terrestrial fungal ecologies.</title>
        <authorList>
            <person name="Chang Y."/>
            <person name="Wang Y."/>
            <person name="Mondo S."/>
            <person name="Ahrendt S."/>
            <person name="Andreopoulos W."/>
            <person name="Barry K."/>
            <person name="Beard J."/>
            <person name="Benny G.L."/>
            <person name="Blankenship S."/>
            <person name="Bonito G."/>
            <person name="Cuomo C."/>
            <person name="Desiro A."/>
            <person name="Gervers K.A."/>
            <person name="Hundley H."/>
            <person name="Kuo A."/>
            <person name="LaButti K."/>
            <person name="Lang B.F."/>
            <person name="Lipzen A."/>
            <person name="O'Donnell K."/>
            <person name="Pangilinan J."/>
            <person name="Reynolds N."/>
            <person name="Sandor L."/>
            <person name="Smith M.E."/>
            <person name="Tsang A."/>
            <person name="Grigoriev I.V."/>
            <person name="Stajich J.E."/>
            <person name="Spatafora J.W."/>
        </authorList>
    </citation>
    <scope>NUCLEOTIDE SEQUENCE</scope>
    <source>
        <strain evidence="2">RSA 2281</strain>
    </source>
</reference>
<keyword evidence="3" id="KW-1185">Reference proteome</keyword>